<organism evidence="1 2">
    <name type="scientific">Microbulbifer taiwanensis</name>
    <dbReference type="NCBI Taxonomy" id="986746"/>
    <lineage>
        <taxon>Bacteria</taxon>
        <taxon>Pseudomonadati</taxon>
        <taxon>Pseudomonadota</taxon>
        <taxon>Gammaproteobacteria</taxon>
        <taxon>Cellvibrionales</taxon>
        <taxon>Microbulbiferaceae</taxon>
        <taxon>Microbulbifer</taxon>
    </lineage>
</organism>
<accession>A0ABW1YPV9</accession>
<dbReference type="Proteomes" id="UP001596425">
    <property type="component" value="Unassembled WGS sequence"/>
</dbReference>
<evidence type="ECO:0008006" key="3">
    <source>
        <dbReference type="Google" id="ProtNLM"/>
    </source>
</evidence>
<evidence type="ECO:0000313" key="1">
    <source>
        <dbReference type="EMBL" id="MFC6633475.1"/>
    </source>
</evidence>
<evidence type="ECO:0000313" key="2">
    <source>
        <dbReference type="Proteomes" id="UP001596425"/>
    </source>
</evidence>
<gene>
    <name evidence="1" type="ORF">ACFQBM_09295</name>
</gene>
<dbReference type="RefSeq" id="WP_193192955.1">
    <property type="nucleotide sequence ID" value="NZ_JACZFR010000036.1"/>
</dbReference>
<dbReference type="EMBL" id="JBHSVR010000001">
    <property type="protein sequence ID" value="MFC6633475.1"/>
    <property type="molecule type" value="Genomic_DNA"/>
</dbReference>
<name>A0ABW1YPV9_9GAMM</name>
<proteinExistence type="predicted"/>
<reference evidence="2" key="1">
    <citation type="journal article" date="2019" name="Int. J. Syst. Evol. Microbiol.">
        <title>The Global Catalogue of Microorganisms (GCM) 10K type strain sequencing project: providing services to taxonomists for standard genome sequencing and annotation.</title>
        <authorList>
            <consortium name="The Broad Institute Genomics Platform"/>
            <consortium name="The Broad Institute Genome Sequencing Center for Infectious Disease"/>
            <person name="Wu L."/>
            <person name="Ma J."/>
        </authorList>
    </citation>
    <scope>NUCLEOTIDE SEQUENCE [LARGE SCALE GENOMIC DNA]</scope>
    <source>
        <strain evidence="2">CGMCC 1.13718</strain>
    </source>
</reference>
<keyword evidence="2" id="KW-1185">Reference proteome</keyword>
<sequence>MSGINNTIEAILKLGNDESIIAPGHEKPTNKAELRAYWKNTLDWVSRVRKLKSDGMTAVEIKNDAQIRIILGKFNLENRTDFIPEKAFVRFIERTLTVIDNGV</sequence>
<comment type="caution">
    <text evidence="1">The sequence shown here is derived from an EMBL/GenBank/DDBJ whole genome shotgun (WGS) entry which is preliminary data.</text>
</comment>
<protein>
    <recommendedName>
        <fullName evidence="3">MBL fold metallo-hydrolase</fullName>
    </recommendedName>
</protein>
<dbReference type="Gene3D" id="3.60.15.10">
    <property type="entry name" value="Ribonuclease Z/Hydroxyacylglutathione hydrolase-like"/>
    <property type="match status" value="1"/>
</dbReference>
<dbReference type="InterPro" id="IPR036866">
    <property type="entry name" value="RibonucZ/Hydroxyglut_hydro"/>
</dbReference>